<evidence type="ECO:0000256" key="6">
    <source>
        <dbReference type="ARBA" id="ARBA00022723"/>
    </source>
</evidence>
<evidence type="ECO:0000256" key="10">
    <source>
        <dbReference type="ARBA" id="ARBA00022842"/>
    </source>
</evidence>
<sequence>MTSQRSQAASVKLKTHFFDDLNLGTILEPAPKTTNLAGTKVIATLGPSCHEYEVLVEMLQAGMSCARVDLTWGPVEYHMQSLRNLQRAVRKTRRLCAIIIDTLGRELFVRRSYSLDETGWPAHDEPIRIKQGQRITMTVDPKAECTQTLLPVGFAGFVDMCRPGDQLFLGRYLASGAEASSLYLQVEEVAGQEVICTAQNDADLTGLLTVLHQDRVEEGISSTLDMPLLSEHDTHALQRFSEEFEIDFVASACCSAADVAELRTSMDSMGLSESKIMGKAENREGLQNFEAIAALADAMVFSRGNLGLDVAPEKMALVQKSAISRCNLLGCPVVITRLVDTMISAPRPTRAEATDVANAVLDGVDAMLLGAETLRGGYPVETLQTVLSICRQAEVTFDYTNHFDFLMSEMLMADMDADIESETPMAGDSPRQSTSAPQLYPHAEEDGIASSNGDVEPSDDSVFLPKNTLHVDIPATRSGDDDKSGLSPGSSAKHARSHAEFSNTKGTQRQLQGFTGQMGSSANLRGLQGGGGSGTPAAGGSRRNSAGAQGLDGAMDRHSSLQSLRSYPQGAPNSLLQKIESMASTAVRAAAKIKASLIIVYSSTGRTARLVAKYRPSMPILTLVIPHLTATNSLKWQLGGRSLARQTLIIRGVVPMLAAPMPGSSDFMLSEAVRAAAARGLVEPNDHIVCLMSVRDDVVLKIVSVDSLGIGLKPTHRQERKKDEPGADLPNLGKAPSRSLPANLPFKKQSDAGTGASLVAAPEIAIEKPPPIGIKL</sequence>
<dbReference type="Pfam" id="PF02887">
    <property type="entry name" value="PK_C"/>
    <property type="match status" value="1"/>
</dbReference>
<feature type="region of interest" description="Disordered" evidence="15">
    <location>
        <begin position="444"/>
        <end position="567"/>
    </location>
</feature>
<evidence type="ECO:0000256" key="2">
    <source>
        <dbReference type="ARBA" id="ARBA00004997"/>
    </source>
</evidence>
<comment type="similarity">
    <text evidence="3 14">Belongs to the pyruvate kinase family.</text>
</comment>
<keyword evidence="9" id="KW-0067">ATP-binding</keyword>
<name>A0AAW1S2T2_9CHLO</name>
<comment type="caution">
    <text evidence="18">The sequence shown here is derived from an EMBL/GenBank/DDBJ whole genome shotgun (WGS) entry which is preliminary data.</text>
</comment>
<dbReference type="InterPro" id="IPR015793">
    <property type="entry name" value="Pyrv_Knase_brl"/>
</dbReference>
<dbReference type="InterPro" id="IPR001697">
    <property type="entry name" value="Pyr_Knase"/>
</dbReference>
<feature type="compositionally biased region" description="Low complexity" evidence="15">
    <location>
        <begin position="535"/>
        <end position="549"/>
    </location>
</feature>
<feature type="domain" description="Pyruvate kinase C-terminal" evidence="17">
    <location>
        <begin position="580"/>
        <end position="694"/>
    </location>
</feature>
<organism evidence="18 19">
    <name type="scientific">Apatococcus lobatus</name>
    <dbReference type="NCBI Taxonomy" id="904363"/>
    <lineage>
        <taxon>Eukaryota</taxon>
        <taxon>Viridiplantae</taxon>
        <taxon>Chlorophyta</taxon>
        <taxon>core chlorophytes</taxon>
        <taxon>Trebouxiophyceae</taxon>
        <taxon>Chlorellales</taxon>
        <taxon>Chlorellaceae</taxon>
        <taxon>Apatococcus</taxon>
    </lineage>
</organism>
<dbReference type="Pfam" id="PF00224">
    <property type="entry name" value="PK"/>
    <property type="match status" value="1"/>
</dbReference>
<reference evidence="18 19" key="1">
    <citation type="journal article" date="2024" name="Nat. Commun.">
        <title>Phylogenomics reveals the evolutionary origins of lichenization in chlorophyte algae.</title>
        <authorList>
            <person name="Puginier C."/>
            <person name="Libourel C."/>
            <person name="Otte J."/>
            <person name="Skaloud P."/>
            <person name="Haon M."/>
            <person name="Grisel S."/>
            <person name="Petersen M."/>
            <person name="Berrin J.G."/>
            <person name="Delaux P.M."/>
            <person name="Dal Grande F."/>
            <person name="Keller J."/>
        </authorList>
    </citation>
    <scope>NUCLEOTIDE SEQUENCE [LARGE SCALE GENOMIC DNA]</scope>
    <source>
        <strain evidence="18 19">SAG 2145</strain>
    </source>
</reference>
<evidence type="ECO:0000256" key="11">
    <source>
        <dbReference type="ARBA" id="ARBA00023152"/>
    </source>
</evidence>
<evidence type="ECO:0000256" key="14">
    <source>
        <dbReference type="RuleBase" id="RU000504"/>
    </source>
</evidence>
<evidence type="ECO:0000256" key="5">
    <source>
        <dbReference type="ARBA" id="ARBA00022679"/>
    </source>
</evidence>
<dbReference type="InterPro" id="IPR036918">
    <property type="entry name" value="Pyrv_Knase_C_sf"/>
</dbReference>
<feature type="domain" description="Pyruvate kinase barrel" evidence="16">
    <location>
        <begin position="39"/>
        <end position="382"/>
    </location>
</feature>
<dbReference type="InterPro" id="IPR015795">
    <property type="entry name" value="Pyrv_Knase_C"/>
</dbReference>
<accession>A0AAW1S2T2</accession>
<evidence type="ECO:0000256" key="12">
    <source>
        <dbReference type="ARBA" id="ARBA00023317"/>
    </source>
</evidence>
<dbReference type="EMBL" id="JALJOS010000004">
    <property type="protein sequence ID" value="KAK9840140.1"/>
    <property type="molecule type" value="Genomic_DNA"/>
</dbReference>
<protein>
    <recommendedName>
        <fullName evidence="4 14">Pyruvate kinase</fullName>
        <ecNumber evidence="4 14">2.7.1.40</ecNumber>
    </recommendedName>
</protein>
<keyword evidence="8 14" id="KW-0418">Kinase</keyword>
<dbReference type="GO" id="GO:0030955">
    <property type="term" value="F:potassium ion binding"/>
    <property type="evidence" value="ECO:0007669"/>
    <property type="project" value="InterPro"/>
</dbReference>
<keyword evidence="12" id="KW-0670">Pyruvate</keyword>
<evidence type="ECO:0000256" key="9">
    <source>
        <dbReference type="ARBA" id="ARBA00022840"/>
    </source>
</evidence>
<dbReference type="PANTHER" id="PTHR11817">
    <property type="entry name" value="PYRUVATE KINASE"/>
    <property type="match status" value="1"/>
</dbReference>
<proteinExistence type="inferred from homology"/>
<dbReference type="InterPro" id="IPR015813">
    <property type="entry name" value="Pyrv/PenolPyrv_kinase-like_dom"/>
</dbReference>
<feature type="region of interest" description="Disordered" evidence="15">
    <location>
        <begin position="714"/>
        <end position="752"/>
    </location>
</feature>
<dbReference type="PRINTS" id="PR01050">
    <property type="entry name" value="PYRUVTKNASE"/>
</dbReference>
<dbReference type="SUPFAM" id="SSF52935">
    <property type="entry name" value="PK C-terminal domain-like"/>
    <property type="match status" value="1"/>
</dbReference>
<keyword evidence="7" id="KW-0547">Nucleotide-binding</keyword>
<dbReference type="InterPro" id="IPR015806">
    <property type="entry name" value="Pyrv_Knase_insert_dom_sf"/>
</dbReference>
<dbReference type="Gene3D" id="3.40.1380.20">
    <property type="entry name" value="Pyruvate kinase, C-terminal domain"/>
    <property type="match status" value="1"/>
</dbReference>
<comment type="catalytic activity">
    <reaction evidence="13 14">
        <text>pyruvate + ATP = phosphoenolpyruvate + ADP + H(+)</text>
        <dbReference type="Rhea" id="RHEA:18157"/>
        <dbReference type="ChEBI" id="CHEBI:15361"/>
        <dbReference type="ChEBI" id="CHEBI:15378"/>
        <dbReference type="ChEBI" id="CHEBI:30616"/>
        <dbReference type="ChEBI" id="CHEBI:58702"/>
        <dbReference type="ChEBI" id="CHEBI:456216"/>
        <dbReference type="EC" id="2.7.1.40"/>
    </reaction>
</comment>
<evidence type="ECO:0000259" key="17">
    <source>
        <dbReference type="Pfam" id="PF02887"/>
    </source>
</evidence>
<dbReference type="Gene3D" id="2.40.33.10">
    <property type="entry name" value="PK beta-barrel domain-like"/>
    <property type="match status" value="1"/>
</dbReference>
<keyword evidence="5 14" id="KW-0808">Transferase</keyword>
<feature type="compositionally biased region" description="Polar residues" evidence="15">
    <location>
        <begin position="500"/>
        <end position="520"/>
    </location>
</feature>
<keyword evidence="19" id="KW-1185">Reference proteome</keyword>
<dbReference type="GO" id="GO:0005524">
    <property type="term" value="F:ATP binding"/>
    <property type="evidence" value="ECO:0007669"/>
    <property type="project" value="UniProtKB-KW"/>
</dbReference>
<dbReference type="SUPFAM" id="SSF51621">
    <property type="entry name" value="Phosphoenolpyruvate/pyruvate domain"/>
    <property type="match status" value="1"/>
</dbReference>
<keyword evidence="6" id="KW-0479">Metal-binding</keyword>
<dbReference type="SUPFAM" id="SSF50800">
    <property type="entry name" value="PK beta-barrel domain-like"/>
    <property type="match status" value="1"/>
</dbReference>
<evidence type="ECO:0000313" key="18">
    <source>
        <dbReference type="EMBL" id="KAK9840140.1"/>
    </source>
</evidence>
<evidence type="ECO:0000313" key="19">
    <source>
        <dbReference type="Proteomes" id="UP001438707"/>
    </source>
</evidence>
<evidence type="ECO:0000256" key="1">
    <source>
        <dbReference type="ARBA" id="ARBA00001958"/>
    </source>
</evidence>
<gene>
    <name evidence="18" type="ORF">WJX74_004030</name>
</gene>
<dbReference type="GO" id="GO:0004743">
    <property type="term" value="F:pyruvate kinase activity"/>
    <property type="evidence" value="ECO:0007669"/>
    <property type="project" value="UniProtKB-EC"/>
</dbReference>
<dbReference type="Proteomes" id="UP001438707">
    <property type="component" value="Unassembled WGS sequence"/>
</dbReference>
<keyword evidence="10 14" id="KW-0460">Magnesium</keyword>
<dbReference type="GO" id="GO:0000287">
    <property type="term" value="F:magnesium ion binding"/>
    <property type="evidence" value="ECO:0007669"/>
    <property type="project" value="InterPro"/>
</dbReference>
<comment type="cofactor">
    <cofactor evidence="1">
        <name>K(+)</name>
        <dbReference type="ChEBI" id="CHEBI:29103"/>
    </cofactor>
</comment>
<evidence type="ECO:0000256" key="4">
    <source>
        <dbReference type="ARBA" id="ARBA00012142"/>
    </source>
</evidence>
<evidence type="ECO:0000256" key="3">
    <source>
        <dbReference type="ARBA" id="ARBA00008663"/>
    </source>
</evidence>
<evidence type="ECO:0000256" key="7">
    <source>
        <dbReference type="ARBA" id="ARBA00022741"/>
    </source>
</evidence>
<evidence type="ECO:0000256" key="13">
    <source>
        <dbReference type="ARBA" id="ARBA00048152"/>
    </source>
</evidence>
<evidence type="ECO:0000259" key="16">
    <source>
        <dbReference type="Pfam" id="PF00224"/>
    </source>
</evidence>
<dbReference type="AlphaFoldDB" id="A0AAW1S2T2"/>
<keyword evidence="11 14" id="KW-0324">Glycolysis</keyword>
<evidence type="ECO:0000256" key="8">
    <source>
        <dbReference type="ARBA" id="ARBA00022777"/>
    </source>
</evidence>
<dbReference type="InterPro" id="IPR011037">
    <property type="entry name" value="Pyrv_Knase-like_insert_dom_sf"/>
</dbReference>
<feature type="compositionally biased region" description="Basic and acidic residues" evidence="15">
    <location>
        <begin position="716"/>
        <end position="725"/>
    </location>
</feature>
<evidence type="ECO:0000256" key="15">
    <source>
        <dbReference type="SAM" id="MobiDB-lite"/>
    </source>
</evidence>
<comment type="pathway">
    <text evidence="2 14">Carbohydrate degradation; glycolysis; pyruvate from D-glyceraldehyde 3-phosphate: step 5/5.</text>
</comment>
<dbReference type="GO" id="GO:0016301">
    <property type="term" value="F:kinase activity"/>
    <property type="evidence" value="ECO:0007669"/>
    <property type="project" value="UniProtKB-KW"/>
</dbReference>
<dbReference type="EC" id="2.7.1.40" evidence="4 14"/>
<dbReference type="InterPro" id="IPR040442">
    <property type="entry name" value="Pyrv_kinase-like_dom_sf"/>
</dbReference>
<dbReference type="Gene3D" id="3.20.20.60">
    <property type="entry name" value="Phosphoenolpyruvate-binding domains"/>
    <property type="match status" value="1"/>
</dbReference>